<sequence length="36" mass="3968">MNKTRNGMYGAFILMEKSQSVPISTGPRLLLTQANV</sequence>
<proteinExistence type="predicted"/>
<feature type="non-terminal residue" evidence="1">
    <location>
        <position position="36"/>
    </location>
</feature>
<accession>A0A0J8B078</accession>
<dbReference type="EMBL" id="KQ093836">
    <property type="protein sequence ID" value="KMS94381.1"/>
    <property type="molecule type" value="Genomic_DNA"/>
</dbReference>
<protein>
    <submittedName>
        <fullName evidence="1">Uncharacterized protein</fullName>
    </submittedName>
</protein>
<evidence type="ECO:0000313" key="2">
    <source>
        <dbReference type="Proteomes" id="UP000035740"/>
    </source>
</evidence>
<reference evidence="1 2" key="1">
    <citation type="journal article" date="2014" name="Nature">
        <title>The genome of the recently domesticated crop plant sugar beet (Beta vulgaris).</title>
        <authorList>
            <person name="Dohm J.C."/>
            <person name="Minoche A.E."/>
            <person name="Holtgrawe D."/>
            <person name="Capella-Gutierrez S."/>
            <person name="Zakrzewski F."/>
            <person name="Tafer H."/>
            <person name="Rupp O."/>
            <person name="Sorensen T.R."/>
            <person name="Stracke R."/>
            <person name="Reinhardt R."/>
            <person name="Goesmann A."/>
            <person name="Kraft T."/>
            <person name="Schulz B."/>
            <person name="Stadler P.F."/>
            <person name="Schmidt T."/>
            <person name="Gabaldon T."/>
            <person name="Lehrach H."/>
            <person name="Weisshaar B."/>
            <person name="Himmelbauer H."/>
        </authorList>
    </citation>
    <scope>NUCLEOTIDE SEQUENCE [LARGE SCALE GENOMIC DNA]</scope>
    <source>
        <tissue evidence="1">Taproot</tissue>
    </source>
</reference>
<organism evidence="1 2">
    <name type="scientific">Beta vulgaris subsp. vulgaris</name>
    <name type="common">Beet</name>
    <dbReference type="NCBI Taxonomy" id="3555"/>
    <lineage>
        <taxon>Eukaryota</taxon>
        <taxon>Viridiplantae</taxon>
        <taxon>Streptophyta</taxon>
        <taxon>Embryophyta</taxon>
        <taxon>Tracheophyta</taxon>
        <taxon>Spermatophyta</taxon>
        <taxon>Magnoliopsida</taxon>
        <taxon>eudicotyledons</taxon>
        <taxon>Gunneridae</taxon>
        <taxon>Pentapetalae</taxon>
        <taxon>Caryophyllales</taxon>
        <taxon>Chenopodiaceae</taxon>
        <taxon>Betoideae</taxon>
        <taxon>Beta</taxon>
    </lineage>
</organism>
<name>A0A0J8B078_BETVV</name>
<evidence type="ECO:0000313" key="1">
    <source>
        <dbReference type="EMBL" id="KMS94381.1"/>
    </source>
</evidence>
<keyword evidence="2" id="KW-1185">Reference proteome</keyword>
<gene>
    <name evidence="1" type="ORF">BVRB_021980</name>
</gene>
<dbReference type="AlphaFoldDB" id="A0A0J8B078"/>
<dbReference type="Proteomes" id="UP000035740">
    <property type="component" value="Unassembled WGS sequence"/>
</dbReference>